<dbReference type="AlphaFoldDB" id="A0AAE3EKM3"/>
<dbReference type="CDD" id="cd09608">
    <property type="entry name" value="M3B_PepF"/>
    <property type="match status" value="1"/>
</dbReference>
<evidence type="ECO:0000256" key="3">
    <source>
        <dbReference type="ARBA" id="ARBA00022801"/>
    </source>
</evidence>
<dbReference type="EC" id="3.4.24.-" evidence="6"/>
<organism evidence="9 10">
    <name type="scientific">Teretinema zuelzerae</name>
    <dbReference type="NCBI Taxonomy" id="156"/>
    <lineage>
        <taxon>Bacteria</taxon>
        <taxon>Pseudomonadati</taxon>
        <taxon>Spirochaetota</taxon>
        <taxon>Spirochaetia</taxon>
        <taxon>Spirochaetales</taxon>
        <taxon>Treponemataceae</taxon>
        <taxon>Teretinema</taxon>
    </lineage>
</organism>
<reference evidence="9" key="1">
    <citation type="submission" date="2021-08" db="EMBL/GenBank/DDBJ databases">
        <title>Comparative analyses of Brucepasteria parasyntrophica and Teretinema zuelzerae.</title>
        <authorList>
            <person name="Song Y."/>
            <person name="Brune A."/>
        </authorList>
    </citation>
    <scope>NUCLEOTIDE SEQUENCE</scope>
    <source>
        <strain evidence="9">DSM 1903</strain>
    </source>
</reference>
<evidence type="ECO:0000256" key="2">
    <source>
        <dbReference type="ARBA" id="ARBA00022723"/>
    </source>
</evidence>
<keyword evidence="5 6" id="KW-0482">Metalloprotease</keyword>
<dbReference type="SUPFAM" id="SSF55486">
    <property type="entry name" value="Metalloproteases ('zincins'), catalytic domain"/>
    <property type="match status" value="1"/>
</dbReference>
<dbReference type="InterPro" id="IPR045090">
    <property type="entry name" value="Pept_M3A_M3B"/>
</dbReference>
<dbReference type="GO" id="GO:0006508">
    <property type="term" value="P:proteolysis"/>
    <property type="evidence" value="ECO:0007669"/>
    <property type="project" value="UniProtKB-KW"/>
</dbReference>
<dbReference type="EMBL" id="JAINWA010000003">
    <property type="protein sequence ID" value="MCD1655238.1"/>
    <property type="molecule type" value="Genomic_DNA"/>
</dbReference>
<comment type="similarity">
    <text evidence="6">Belongs to the peptidase M3B family.</text>
</comment>
<evidence type="ECO:0000256" key="4">
    <source>
        <dbReference type="ARBA" id="ARBA00022833"/>
    </source>
</evidence>
<sequence>MKQTTIPARKDVPAQDQWDLSSLFPGDAEWNTALDRFASYTDAVNAYREKLCPAEGSAAHSGGSPADWAAALSLWEEAQRLAERLGNYAFLKKSADESDSANLDRTGRYLMAASAFEAALSWVVPALQALGEDTVRSWISPDAPEPLKSSFAPFAVWIEKLLRLKPFILSEKEERILALQLEAHQAPRNAFSILTNVDIDFGTVKTEKGEEPLSQTTWSKFLENPDRAVRKQAYEKFYGAYDAHKNTLATLYTGSVNQDVATARIRGYSSARKMELFPDHVDEAVYDNLVKTVRSNLAPLHKYYAVRKRALKVDQLRHYDVYVPLVGEIKSTTPYGQAVELITDALAPLGAEYTDTLKKGLLGGWVDRYENKGKRSGAFSSGGYDGYPYILMNYKEEVLRDVFTLAHEGGHSMHSHYSARSNPFMSYNYTIFEAEVASTFNEDLLFRRLMSTAKDERMKAYLLSTRASDILATLYRQTMFAEYEHRAHALVEEGTPLTVELLRSEYRSLLETYFGPEMAFENESDLEGLRIPHFYNAYYVYKYATGISASLALAERVSSGGDRERDDYFAFLKSGGSRYPIDALKVAGVDMQSPAPIEAACKSFAAIVDQLDAIL</sequence>
<evidence type="ECO:0000256" key="6">
    <source>
        <dbReference type="RuleBase" id="RU368091"/>
    </source>
</evidence>
<evidence type="ECO:0000256" key="1">
    <source>
        <dbReference type="ARBA" id="ARBA00022670"/>
    </source>
</evidence>
<evidence type="ECO:0000256" key="5">
    <source>
        <dbReference type="ARBA" id="ARBA00023049"/>
    </source>
</evidence>
<name>A0AAE3EKM3_9SPIR</name>
<feature type="domain" description="Peptidase M3A/M3B catalytic" evidence="7">
    <location>
        <begin position="222"/>
        <end position="601"/>
    </location>
</feature>
<comment type="function">
    <text evidence="6">Has oligopeptidase activity and degrades a variety of small bioactive peptides.</text>
</comment>
<dbReference type="Gene3D" id="1.20.140.70">
    <property type="entry name" value="Oligopeptidase f, N-terminal domain"/>
    <property type="match status" value="1"/>
</dbReference>
<dbReference type="RefSeq" id="WP_230756141.1">
    <property type="nucleotide sequence ID" value="NZ_JAINWA010000003.1"/>
</dbReference>
<dbReference type="InterPro" id="IPR042088">
    <property type="entry name" value="OligoPept_F_C"/>
</dbReference>
<keyword evidence="1 6" id="KW-0645">Protease</keyword>
<dbReference type="InterPro" id="IPR013647">
    <property type="entry name" value="OligopepF_N_dom"/>
</dbReference>
<evidence type="ECO:0000259" key="8">
    <source>
        <dbReference type="Pfam" id="PF08439"/>
    </source>
</evidence>
<protein>
    <recommendedName>
        <fullName evidence="6">Oligopeptidase F</fullName>
        <ecNumber evidence="6">3.4.24.-</ecNumber>
    </recommendedName>
</protein>
<dbReference type="Proteomes" id="UP001198163">
    <property type="component" value="Unassembled WGS sequence"/>
</dbReference>
<keyword evidence="2 6" id="KW-0479">Metal-binding</keyword>
<evidence type="ECO:0000313" key="10">
    <source>
        <dbReference type="Proteomes" id="UP001198163"/>
    </source>
</evidence>
<dbReference type="NCBIfam" id="TIGR00181">
    <property type="entry name" value="pepF"/>
    <property type="match status" value="1"/>
</dbReference>
<dbReference type="Pfam" id="PF01432">
    <property type="entry name" value="Peptidase_M3"/>
    <property type="match status" value="1"/>
</dbReference>
<evidence type="ECO:0000313" key="9">
    <source>
        <dbReference type="EMBL" id="MCD1655238.1"/>
    </source>
</evidence>
<dbReference type="PANTHER" id="PTHR11804">
    <property type="entry name" value="PROTEASE M3 THIMET OLIGOPEPTIDASE-RELATED"/>
    <property type="match status" value="1"/>
</dbReference>
<dbReference type="PANTHER" id="PTHR11804:SF84">
    <property type="entry name" value="SACCHAROLYSIN"/>
    <property type="match status" value="1"/>
</dbReference>
<keyword evidence="10" id="KW-1185">Reference proteome</keyword>
<dbReference type="InterPro" id="IPR001567">
    <property type="entry name" value="Pept_M3A_M3B_dom"/>
</dbReference>
<comment type="cofactor">
    <cofactor evidence="6">
        <name>Zn(2+)</name>
        <dbReference type="ChEBI" id="CHEBI:29105"/>
    </cofactor>
    <text evidence="6">Binds 1 zinc ion.</text>
</comment>
<dbReference type="InterPro" id="IPR004438">
    <property type="entry name" value="Peptidase_M3B"/>
</dbReference>
<proteinExistence type="inferred from homology"/>
<dbReference type="GO" id="GO:0004222">
    <property type="term" value="F:metalloendopeptidase activity"/>
    <property type="evidence" value="ECO:0007669"/>
    <property type="project" value="UniProtKB-UniRule"/>
</dbReference>
<dbReference type="Gene3D" id="1.10.287.830">
    <property type="entry name" value="putative peptidase helix hairpin domain like"/>
    <property type="match status" value="1"/>
</dbReference>
<dbReference type="Gene3D" id="1.10.1370.20">
    <property type="entry name" value="Oligoendopeptidase f, C-terminal domain"/>
    <property type="match status" value="1"/>
</dbReference>
<accession>A0AAE3EKM3</accession>
<dbReference type="GO" id="GO:0006518">
    <property type="term" value="P:peptide metabolic process"/>
    <property type="evidence" value="ECO:0007669"/>
    <property type="project" value="TreeGrafter"/>
</dbReference>
<feature type="domain" description="Oligopeptidase F N-terminal" evidence="8">
    <location>
        <begin position="128"/>
        <end position="201"/>
    </location>
</feature>
<comment type="caution">
    <text evidence="9">The sequence shown here is derived from an EMBL/GenBank/DDBJ whole genome shotgun (WGS) entry which is preliminary data.</text>
</comment>
<dbReference type="GO" id="GO:0046872">
    <property type="term" value="F:metal ion binding"/>
    <property type="evidence" value="ECO:0007669"/>
    <property type="project" value="UniProtKB-UniRule"/>
</dbReference>
<evidence type="ECO:0000259" key="7">
    <source>
        <dbReference type="Pfam" id="PF01432"/>
    </source>
</evidence>
<keyword evidence="4 6" id="KW-0862">Zinc</keyword>
<dbReference type="Pfam" id="PF08439">
    <property type="entry name" value="Peptidase_M3_N"/>
    <property type="match status" value="1"/>
</dbReference>
<gene>
    <name evidence="9" type="primary">pepF</name>
    <name evidence="9" type="ORF">K7J14_11095</name>
</gene>
<keyword evidence="3 6" id="KW-0378">Hydrolase</keyword>